<keyword evidence="5 9" id="KW-0276">Fatty acid metabolism</keyword>
<dbReference type="Gene3D" id="2.40.50.100">
    <property type="match status" value="1"/>
</dbReference>
<feature type="domain" description="Lipoyl-binding" evidence="10">
    <location>
        <begin position="81"/>
        <end position="157"/>
    </location>
</feature>
<evidence type="ECO:0000313" key="12">
    <source>
        <dbReference type="Proteomes" id="UP000294664"/>
    </source>
</evidence>
<keyword evidence="7 9" id="KW-0275">Fatty acid biosynthesis</keyword>
<keyword evidence="4 9" id="KW-0444">Lipid biosynthesis</keyword>
<evidence type="ECO:0000259" key="10">
    <source>
        <dbReference type="PROSITE" id="PS50968"/>
    </source>
</evidence>
<dbReference type="UniPathway" id="UPA00094"/>
<dbReference type="SUPFAM" id="SSF51230">
    <property type="entry name" value="Single hybrid motif"/>
    <property type="match status" value="1"/>
</dbReference>
<reference evidence="11 12" key="1">
    <citation type="submission" date="2019-03" db="EMBL/GenBank/DDBJ databases">
        <title>Genomic Encyclopedia of Type Strains, Phase IV (KMG-IV): sequencing the most valuable type-strain genomes for metagenomic binning, comparative biology and taxonomic classification.</title>
        <authorList>
            <person name="Goeker M."/>
        </authorList>
    </citation>
    <scope>NUCLEOTIDE SEQUENCE [LARGE SCALE GENOMIC DNA]</scope>
    <source>
        <strain evidence="11 12">DSM 9035</strain>
    </source>
</reference>
<dbReference type="PANTHER" id="PTHR45266">
    <property type="entry name" value="OXALOACETATE DECARBOXYLASE ALPHA CHAIN"/>
    <property type="match status" value="1"/>
</dbReference>
<dbReference type="GO" id="GO:0009317">
    <property type="term" value="C:acetyl-CoA carboxylase complex"/>
    <property type="evidence" value="ECO:0007669"/>
    <property type="project" value="InterPro"/>
</dbReference>
<evidence type="ECO:0000256" key="1">
    <source>
        <dbReference type="ARBA" id="ARBA00003761"/>
    </source>
</evidence>
<dbReference type="AlphaFoldDB" id="A0A4R3LRB4"/>
<accession>A0A4R3LRB4</accession>
<comment type="pathway">
    <text evidence="2 9">Lipid metabolism; fatty acid biosynthesis.</text>
</comment>
<organism evidence="11 12">
    <name type="scientific">Aquabacter spiritensis</name>
    <dbReference type="NCBI Taxonomy" id="933073"/>
    <lineage>
        <taxon>Bacteria</taxon>
        <taxon>Pseudomonadati</taxon>
        <taxon>Pseudomonadota</taxon>
        <taxon>Alphaproteobacteria</taxon>
        <taxon>Hyphomicrobiales</taxon>
        <taxon>Xanthobacteraceae</taxon>
        <taxon>Aquabacter</taxon>
    </lineage>
</organism>
<evidence type="ECO:0000256" key="9">
    <source>
        <dbReference type="RuleBase" id="RU364072"/>
    </source>
</evidence>
<comment type="caution">
    <text evidence="11">The sequence shown here is derived from an EMBL/GenBank/DDBJ whole genome shotgun (WGS) entry which is preliminary data.</text>
</comment>
<dbReference type="InterPro" id="IPR000089">
    <property type="entry name" value="Biotin_lipoyl"/>
</dbReference>
<dbReference type="CDD" id="cd06850">
    <property type="entry name" value="biotinyl_domain"/>
    <property type="match status" value="1"/>
</dbReference>
<evidence type="ECO:0000256" key="8">
    <source>
        <dbReference type="ARBA" id="ARBA00023267"/>
    </source>
</evidence>
<dbReference type="EMBL" id="SMAI01000011">
    <property type="protein sequence ID" value="TCT02940.1"/>
    <property type="molecule type" value="Genomic_DNA"/>
</dbReference>
<dbReference type="FunFam" id="2.40.50.100:FF:000003">
    <property type="entry name" value="Acetyl-CoA carboxylase biotin carboxyl carrier protein"/>
    <property type="match status" value="1"/>
</dbReference>
<dbReference type="GO" id="GO:0006633">
    <property type="term" value="P:fatty acid biosynthetic process"/>
    <property type="evidence" value="ECO:0007669"/>
    <property type="project" value="UniProtKB-UniPathway"/>
</dbReference>
<dbReference type="PRINTS" id="PR01071">
    <property type="entry name" value="ACOABIOTINCC"/>
</dbReference>
<dbReference type="PROSITE" id="PS00188">
    <property type="entry name" value="BIOTIN"/>
    <property type="match status" value="1"/>
</dbReference>
<dbReference type="Pfam" id="PF00364">
    <property type="entry name" value="Biotin_lipoyl"/>
    <property type="match status" value="1"/>
</dbReference>
<protein>
    <recommendedName>
        <fullName evidence="3 9">Biotin carboxyl carrier protein of acetyl-CoA carboxylase</fullName>
    </recommendedName>
</protein>
<evidence type="ECO:0000256" key="6">
    <source>
        <dbReference type="ARBA" id="ARBA00023098"/>
    </source>
</evidence>
<dbReference type="InterPro" id="IPR011053">
    <property type="entry name" value="Single_hybrid_motif"/>
</dbReference>
<dbReference type="InterPro" id="IPR001249">
    <property type="entry name" value="AcCoA_biotinCC"/>
</dbReference>
<dbReference type="InterPro" id="IPR050709">
    <property type="entry name" value="Biotin_Carboxyl_Carrier/Decarb"/>
</dbReference>
<evidence type="ECO:0000313" key="11">
    <source>
        <dbReference type="EMBL" id="TCT02940.1"/>
    </source>
</evidence>
<dbReference type="GO" id="GO:0003989">
    <property type="term" value="F:acetyl-CoA carboxylase activity"/>
    <property type="evidence" value="ECO:0007669"/>
    <property type="project" value="InterPro"/>
</dbReference>
<dbReference type="NCBIfam" id="TIGR00531">
    <property type="entry name" value="BCCP"/>
    <property type="match status" value="1"/>
</dbReference>
<dbReference type="PANTHER" id="PTHR45266:SF3">
    <property type="entry name" value="OXALOACETATE DECARBOXYLASE ALPHA CHAIN"/>
    <property type="match status" value="1"/>
</dbReference>
<keyword evidence="6 9" id="KW-0443">Lipid metabolism</keyword>
<keyword evidence="8 9" id="KW-0092">Biotin</keyword>
<dbReference type="InterPro" id="IPR001882">
    <property type="entry name" value="Biotin_BS"/>
</dbReference>
<proteinExistence type="predicted"/>
<evidence type="ECO:0000256" key="7">
    <source>
        <dbReference type="ARBA" id="ARBA00023160"/>
    </source>
</evidence>
<evidence type="ECO:0000256" key="4">
    <source>
        <dbReference type="ARBA" id="ARBA00022516"/>
    </source>
</evidence>
<evidence type="ECO:0000256" key="3">
    <source>
        <dbReference type="ARBA" id="ARBA00017562"/>
    </source>
</evidence>
<evidence type="ECO:0000256" key="5">
    <source>
        <dbReference type="ARBA" id="ARBA00022832"/>
    </source>
</evidence>
<keyword evidence="12" id="KW-1185">Reference proteome</keyword>
<dbReference type="Proteomes" id="UP000294664">
    <property type="component" value="Unassembled WGS sequence"/>
</dbReference>
<gene>
    <name evidence="11" type="ORF">EDC64_111112</name>
</gene>
<dbReference type="OrthoDB" id="9811735at2"/>
<comment type="function">
    <text evidence="1 9">This protein is a component of the acetyl coenzyme A carboxylase complex; first, biotin carboxylase catalyzes the carboxylation of the carrier protein and then the transcarboxylase transfers the carboxyl group to form malonyl-CoA.</text>
</comment>
<evidence type="ECO:0000256" key="2">
    <source>
        <dbReference type="ARBA" id="ARBA00005194"/>
    </source>
</evidence>
<name>A0A4R3LRB4_9HYPH</name>
<sequence length="157" mass="16219">MMKPSKTPIDSALVREIAQLLSDSDLTEIEVQHDGLRIRVVRAPAPVTIAAAAPAAPPAPAPQAAPAADTAPAAIDFSKHPGVVASPMVGTAYRSAEPGAAPFVELGASVKEGQTLLIVEAMKTMNAIPSPRSGTITRILVENGQPVEYGEPLLVIE</sequence>
<dbReference type="PROSITE" id="PS50968">
    <property type="entry name" value="BIOTINYL_LIPOYL"/>
    <property type="match status" value="1"/>
</dbReference>